<evidence type="ECO:0000256" key="2">
    <source>
        <dbReference type="ARBA" id="ARBA00022475"/>
    </source>
</evidence>
<organism evidence="7 8">
    <name type="scientific">Nezara viridula</name>
    <name type="common">Southern green stink bug</name>
    <name type="synonym">Cimex viridulus</name>
    <dbReference type="NCBI Taxonomy" id="85310"/>
    <lineage>
        <taxon>Eukaryota</taxon>
        <taxon>Metazoa</taxon>
        <taxon>Ecdysozoa</taxon>
        <taxon>Arthropoda</taxon>
        <taxon>Hexapoda</taxon>
        <taxon>Insecta</taxon>
        <taxon>Pterygota</taxon>
        <taxon>Neoptera</taxon>
        <taxon>Paraneoptera</taxon>
        <taxon>Hemiptera</taxon>
        <taxon>Heteroptera</taxon>
        <taxon>Panheteroptera</taxon>
        <taxon>Pentatomomorpha</taxon>
        <taxon>Pentatomoidea</taxon>
        <taxon>Pentatomidae</taxon>
        <taxon>Pentatominae</taxon>
        <taxon>Nezara</taxon>
    </lineage>
</organism>
<evidence type="ECO:0000256" key="6">
    <source>
        <dbReference type="SAM" id="Phobius"/>
    </source>
</evidence>
<evidence type="ECO:0000256" key="1">
    <source>
        <dbReference type="ARBA" id="ARBA00004651"/>
    </source>
</evidence>
<keyword evidence="3 6" id="KW-0812">Transmembrane</keyword>
<gene>
    <name evidence="7" type="ORF">NEZAVI_LOCUS11691</name>
</gene>
<name>A0A9P0MSK1_NEZVI</name>
<reference evidence="7" key="1">
    <citation type="submission" date="2022-01" db="EMBL/GenBank/DDBJ databases">
        <authorList>
            <person name="King R."/>
        </authorList>
    </citation>
    <scope>NUCLEOTIDE SEQUENCE</scope>
</reference>
<keyword evidence="8" id="KW-1185">Reference proteome</keyword>
<dbReference type="Pfam" id="PF08395">
    <property type="entry name" value="7tm_7"/>
    <property type="match status" value="1"/>
</dbReference>
<keyword evidence="2" id="KW-1003">Cell membrane</keyword>
<accession>A0A9P0MSK1</accession>
<evidence type="ECO:0000313" key="8">
    <source>
        <dbReference type="Proteomes" id="UP001152798"/>
    </source>
</evidence>
<evidence type="ECO:0000256" key="4">
    <source>
        <dbReference type="ARBA" id="ARBA00022989"/>
    </source>
</evidence>
<feature type="transmembrane region" description="Helical" evidence="6">
    <location>
        <begin position="20"/>
        <end position="40"/>
    </location>
</feature>
<proteinExistence type="predicted"/>
<comment type="subcellular location">
    <subcellularLocation>
        <location evidence="1">Cell membrane</location>
        <topology evidence="1">Multi-pass membrane protein</topology>
    </subcellularLocation>
</comment>
<dbReference type="InterPro" id="IPR013604">
    <property type="entry name" value="7TM_chemorcpt"/>
</dbReference>
<dbReference type="EMBL" id="OV725081">
    <property type="protein sequence ID" value="CAH1403015.1"/>
    <property type="molecule type" value="Genomic_DNA"/>
</dbReference>
<sequence>MALTRAYLLITNRFARKYMFLMYLNVLMALILVLLCYGIVSSCEQVRDKAKKFDAALYRLLVYKSPPKLTQSMTTLKLFFHFSGKPEVVFTLSGFLKLDWNLLYSMMAAGCAYLIVIIQLNNFI</sequence>
<feature type="transmembrane region" description="Helical" evidence="6">
    <location>
        <begin position="102"/>
        <end position="120"/>
    </location>
</feature>
<evidence type="ECO:0008006" key="9">
    <source>
        <dbReference type="Google" id="ProtNLM"/>
    </source>
</evidence>
<keyword evidence="4 6" id="KW-1133">Transmembrane helix</keyword>
<dbReference type="GO" id="GO:0050909">
    <property type="term" value="P:sensory perception of taste"/>
    <property type="evidence" value="ECO:0007669"/>
    <property type="project" value="InterPro"/>
</dbReference>
<evidence type="ECO:0000256" key="3">
    <source>
        <dbReference type="ARBA" id="ARBA00022692"/>
    </source>
</evidence>
<evidence type="ECO:0000313" key="7">
    <source>
        <dbReference type="EMBL" id="CAH1403015.1"/>
    </source>
</evidence>
<evidence type="ECO:0000256" key="5">
    <source>
        <dbReference type="ARBA" id="ARBA00023136"/>
    </source>
</evidence>
<protein>
    <recommendedName>
        <fullName evidence="9">Gustatory receptor</fullName>
    </recommendedName>
</protein>
<dbReference type="GO" id="GO:0005886">
    <property type="term" value="C:plasma membrane"/>
    <property type="evidence" value="ECO:0007669"/>
    <property type="project" value="UniProtKB-SubCell"/>
</dbReference>
<keyword evidence="5 6" id="KW-0472">Membrane</keyword>
<dbReference type="Proteomes" id="UP001152798">
    <property type="component" value="Chromosome 5"/>
</dbReference>
<dbReference type="AlphaFoldDB" id="A0A9P0MSK1"/>